<sequence>MAHRNTGSYSMRRMREGHRHQLIDVNEFLEKKKVVAKPTKQPEHPKPPEPQCHDVLNLTKLLERTINASSRVLDSALGRKRTALDLLRDRSLFPDNYTFSAYYGRPQPHSPSSNHDHATEVDLVWFFAIFNTIFFMNALPTNTRCSIFASSSGSAFVDNVHAGFKRRVDHKFLPPTIGVPSSHIDFSGTEHVVPWEDQVGSLLGSMIDLFIQYYSCRQVGCWNDKYTHGKKHRGKAWQIIAYRFETSSTIKDTQEALGSPINLRRREDYEWDLNHWSIEGLDNLERKLLHRRIETWGWAPYSQLSCVRAVREMKQNQAIIDEEMRAIARDGEIRQAMARDEERRSMKGWLWLEMKKDGLRATLSILDLILEPEDLVLRVGNLVSESHIIFLKREDLDLELESTILKEYLKKENLALGQRHSALECQRIVLNRESLNIEVQILVLEAMDLVLKD</sequence>
<protein>
    <submittedName>
        <fullName evidence="1">Uncharacterized protein</fullName>
    </submittedName>
</protein>
<accession>A0A4Z1GQZ7</accession>
<dbReference type="Proteomes" id="UP000297814">
    <property type="component" value="Unassembled WGS sequence"/>
</dbReference>
<dbReference type="EMBL" id="PQXK01000092">
    <property type="protein sequence ID" value="TGO37630.1"/>
    <property type="molecule type" value="Genomic_DNA"/>
</dbReference>
<name>A0A4Z1GQZ7_9HELO</name>
<gene>
    <name evidence="1" type="ORF">BHYA_0092g00130</name>
</gene>
<reference evidence="1 2" key="1">
    <citation type="submission" date="2017-12" db="EMBL/GenBank/DDBJ databases">
        <title>Comparative genomics of Botrytis spp.</title>
        <authorList>
            <person name="Valero-Jimenez C.A."/>
            <person name="Tapia P."/>
            <person name="Veloso J."/>
            <person name="Silva-Moreno E."/>
            <person name="Staats M."/>
            <person name="Valdes J.H."/>
            <person name="Van Kan J.A.L."/>
        </authorList>
    </citation>
    <scope>NUCLEOTIDE SEQUENCE [LARGE SCALE GENOMIC DNA]</scope>
    <source>
        <strain evidence="1 2">Bh0001</strain>
    </source>
</reference>
<keyword evidence="2" id="KW-1185">Reference proteome</keyword>
<evidence type="ECO:0000313" key="1">
    <source>
        <dbReference type="EMBL" id="TGO37630.1"/>
    </source>
</evidence>
<organism evidence="1 2">
    <name type="scientific">Botrytis hyacinthi</name>
    <dbReference type="NCBI Taxonomy" id="278943"/>
    <lineage>
        <taxon>Eukaryota</taxon>
        <taxon>Fungi</taxon>
        <taxon>Dikarya</taxon>
        <taxon>Ascomycota</taxon>
        <taxon>Pezizomycotina</taxon>
        <taxon>Leotiomycetes</taxon>
        <taxon>Helotiales</taxon>
        <taxon>Sclerotiniaceae</taxon>
        <taxon>Botrytis</taxon>
    </lineage>
</organism>
<proteinExistence type="predicted"/>
<comment type="caution">
    <text evidence="1">The sequence shown here is derived from an EMBL/GenBank/DDBJ whole genome shotgun (WGS) entry which is preliminary data.</text>
</comment>
<dbReference type="AlphaFoldDB" id="A0A4Z1GQZ7"/>
<evidence type="ECO:0000313" key="2">
    <source>
        <dbReference type="Proteomes" id="UP000297814"/>
    </source>
</evidence>